<evidence type="ECO:0000313" key="1">
    <source>
        <dbReference type="EMBL" id="MBB6729678.1"/>
    </source>
</evidence>
<comment type="caution">
    <text evidence="1">The sequence shown here is derived from an EMBL/GenBank/DDBJ whole genome shotgun (WGS) entry which is preliminary data.</text>
</comment>
<protein>
    <submittedName>
        <fullName evidence="1">Uncharacterized protein</fullName>
    </submittedName>
</protein>
<dbReference type="EMBL" id="JACJVO010000002">
    <property type="protein sequence ID" value="MBB6729678.1"/>
    <property type="molecule type" value="Genomic_DNA"/>
</dbReference>
<name>A0A7X0SL04_9BACL</name>
<dbReference type="Proteomes" id="UP000564644">
    <property type="component" value="Unassembled WGS sequence"/>
</dbReference>
<evidence type="ECO:0000313" key="2">
    <source>
        <dbReference type="Proteomes" id="UP000564644"/>
    </source>
</evidence>
<dbReference type="RefSeq" id="WP_185127348.1">
    <property type="nucleotide sequence ID" value="NZ_JACJVO010000002.1"/>
</dbReference>
<keyword evidence="2" id="KW-1185">Reference proteome</keyword>
<accession>A0A7X0SL04</accession>
<reference evidence="1 2" key="1">
    <citation type="submission" date="2020-08" db="EMBL/GenBank/DDBJ databases">
        <title>Cohnella phylogeny.</title>
        <authorList>
            <person name="Dunlap C."/>
        </authorList>
    </citation>
    <scope>NUCLEOTIDE SEQUENCE [LARGE SCALE GENOMIC DNA]</scope>
    <source>
        <strain evidence="1 2">CBP 2801</strain>
    </source>
</reference>
<organism evidence="1 2">
    <name type="scientific">Cohnella zeiphila</name>
    <dbReference type="NCBI Taxonomy" id="2761120"/>
    <lineage>
        <taxon>Bacteria</taxon>
        <taxon>Bacillati</taxon>
        <taxon>Bacillota</taxon>
        <taxon>Bacilli</taxon>
        <taxon>Bacillales</taxon>
        <taxon>Paenibacillaceae</taxon>
        <taxon>Cohnella</taxon>
    </lineage>
</organism>
<dbReference type="AlphaFoldDB" id="A0A7X0SL04"/>
<proteinExistence type="predicted"/>
<gene>
    <name evidence="1" type="ORF">H7C18_02055</name>
</gene>
<sequence length="96" mass="11241">MQLTDTLFYWLQTKRMTERRPEDEAARESLRYFAQILSDDHELESFETLNEGRDEGKIYVAYQVRGQAAKTAWFDREAVDQLANELYGAAGDSEHF</sequence>